<sequence length="174" mass="20484">MNIMKLLEYMQEIVETGSKLPLSRKVSINKKEMTDVINQIMDELPDEFKKAQKLINDREKIISDALKEADAIRERNLKNIREEVEKHDITKEAEEKAQSIIISAKKEAEDIKLASIEYAYKLLTKLDEQIEIRKNETVNRIKKDMEQFDMDIENDFKSIRDIITENIDELKNVK</sequence>
<comment type="caution">
    <text evidence="1">The sequence shown here is derived from an EMBL/GenBank/DDBJ whole genome shotgun (WGS) entry which is preliminary data.</text>
</comment>
<protein>
    <submittedName>
        <fullName evidence="1">ATPase</fullName>
    </submittedName>
</protein>
<gene>
    <name evidence="1" type="ORF">ACJDT4_05620</name>
</gene>
<dbReference type="Proteomes" id="UP001623592">
    <property type="component" value="Unassembled WGS sequence"/>
</dbReference>
<evidence type="ECO:0000313" key="1">
    <source>
        <dbReference type="EMBL" id="MFL0249894.1"/>
    </source>
</evidence>
<evidence type="ECO:0000313" key="2">
    <source>
        <dbReference type="Proteomes" id="UP001623592"/>
    </source>
</evidence>
<organism evidence="1 2">
    <name type="scientific">Clostridium neuense</name>
    <dbReference type="NCBI Taxonomy" id="1728934"/>
    <lineage>
        <taxon>Bacteria</taxon>
        <taxon>Bacillati</taxon>
        <taxon>Bacillota</taxon>
        <taxon>Clostridia</taxon>
        <taxon>Eubacteriales</taxon>
        <taxon>Clostridiaceae</taxon>
        <taxon>Clostridium</taxon>
    </lineage>
</organism>
<reference evidence="1 2" key="1">
    <citation type="submission" date="2024-11" db="EMBL/GenBank/DDBJ databases">
        <authorList>
            <person name="Heng Y.C."/>
            <person name="Lim A.C.H."/>
            <person name="Lee J.K.Y."/>
            <person name="Kittelmann S."/>
        </authorList>
    </citation>
    <scope>NUCLEOTIDE SEQUENCE [LARGE SCALE GENOMIC DNA]</scope>
    <source>
        <strain evidence="1 2">WILCCON 0114</strain>
    </source>
</reference>
<accession>A0ABW8TBI9</accession>
<proteinExistence type="predicted"/>
<keyword evidence="2" id="KW-1185">Reference proteome</keyword>
<dbReference type="RefSeq" id="WP_406786564.1">
    <property type="nucleotide sequence ID" value="NZ_JBJIAA010000004.1"/>
</dbReference>
<dbReference type="EMBL" id="JBJIAA010000004">
    <property type="protein sequence ID" value="MFL0249894.1"/>
    <property type="molecule type" value="Genomic_DNA"/>
</dbReference>
<name>A0ABW8TBI9_9CLOT</name>